<feature type="region of interest" description="Disordered" evidence="1">
    <location>
        <begin position="182"/>
        <end position="223"/>
    </location>
</feature>
<feature type="region of interest" description="Disordered" evidence="1">
    <location>
        <begin position="96"/>
        <end position="142"/>
    </location>
</feature>
<name>A0A9Q0S1K8_9DIPT</name>
<dbReference type="InterPro" id="IPR056515">
    <property type="entry name" value="INO80E_N"/>
</dbReference>
<feature type="domain" description="INO80 complex subunit E N-terminal" evidence="2">
    <location>
        <begin position="45"/>
        <end position="92"/>
    </location>
</feature>
<evidence type="ECO:0000313" key="4">
    <source>
        <dbReference type="Proteomes" id="UP001151699"/>
    </source>
</evidence>
<feature type="region of interest" description="Disordered" evidence="1">
    <location>
        <begin position="16"/>
        <end position="40"/>
    </location>
</feature>
<dbReference type="PANTHER" id="PTHR21812:SF1">
    <property type="entry name" value="INO80 COMPLEX SUBUNIT E"/>
    <property type="match status" value="1"/>
</dbReference>
<dbReference type="OrthoDB" id="5977486at2759"/>
<dbReference type="AlphaFoldDB" id="A0A9Q0S1K8"/>
<feature type="compositionally biased region" description="Acidic residues" evidence="1">
    <location>
        <begin position="19"/>
        <end position="34"/>
    </location>
</feature>
<sequence length="223" mass="25801">MLDGWFCRTVANQKSMDQIDQDEDAQSDSQEDYDPQVVEQAPRVDYKAQYNTLKKKLKFLLYENEFFQDALRSSQRRHLKVTRDRSFLLDRLQKYEKPEVTSSESEDTEDSSDEDVRNDGKKRKIDSAGKNPNPPKKKKVAPKKVAMNQMMNNIQSIDGHMTAEEVERHLKSRQSFMELVPERAPPTVPNEMFSNEPSLDSESNELIETSPSNIGEECLSVEY</sequence>
<keyword evidence="4" id="KW-1185">Reference proteome</keyword>
<evidence type="ECO:0000313" key="3">
    <source>
        <dbReference type="EMBL" id="KAJ6640108.1"/>
    </source>
</evidence>
<comment type="caution">
    <text evidence="3">The sequence shown here is derived from an EMBL/GenBank/DDBJ whole genome shotgun (WGS) entry which is preliminary data.</text>
</comment>
<proteinExistence type="predicted"/>
<protein>
    <submittedName>
        <fullName evidence="3">INO80 complex subunit E</fullName>
    </submittedName>
</protein>
<dbReference type="InterPro" id="IPR026678">
    <property type="entry name" value="INO80E"/>
</dbReference>
<dbReference type="PANTHER" id="PTHR21812">
    <property type="entry name" value="INO80 COMPLEX SUBUNIT E"/>
    <property type="match status" value="1"/>
</dbReference>
<dbReference type="Pfam" id="PF24237">
    <property type="entry name" value="INO80E"/>
    <property type="match status" value="1"/>
</dbReference>
<dbReference type="Proteomes" id="UP001151699">
    <property type="component" value="Chromosome X"/>
</dbReference>
<organism evidence="3 4">
    <name type="scientific">Pseudolycoriella hygida</name>
    <dbReference type="NCBI Taxonomy" id="35572"/>
    <lineage>
        <taxon>Eukaryota</taxon>
        <taxon>Metazoa</taxon>
        <taxon>Ecdysozoa</taxon>
        <taxon>Arthropoda</taxon>
        <taxon>Hexapoda</taxon>
        <taxon>Insecta</taxon>
        <taxon>Pterygota</taxon>
        <taxon>Neoptera</taxon>
        <taxon>Endopterygota</taxon>
        <taxon>Diptera</taxon>
        <taxon>Nematocera</taxon>
        <taxon>Sciaroidea</taxon>
        <taxon>Sciaridae</taxon>
        <taxon>Pseudolycoriella</taxon>
    </lineage>
</organism>
<evidence type="ECO:0000259" key="2">
    <source>
        <dbReference type="Pfam" id="PF24237"/>
    </source>
</evidence>
<gene>
    <name evidence="3" type="primary">Ino80e</name>
    <name evidence="3" type="ORF">Bhyg_12857</name>
</gene>
<dbReference type="GO" id="GO:0006338">
    <property type="term" value="P:chromatin remodeling"/>
    <property type="evidence" value="ECO:0007669"/>
    <property type="project" value="InterPro"/>
</dbReference>
<dbReference type="GO" id="GO:0031011">
    <property type="term" value="C:Ino80 complex"/>
    <property type="evidence" value="ECO:0007669"/>
    <property type="project" value="InterPro"/>
</dbReference>
<dbReference type="EMBL" id="WJQU01000003">
    <property type="protein sequence ID" value="KAJ6640108.1"/>
    <property type="molecule type" value="Genomic_DNA"/>
</dbReference>
<feature type="compositionally biased region" description="Polar residues" evidence="1">
    <location>
        <begin position="192"/>
        <end position="213"/>
    </location>
</feature>
<feature type="compositionally biased region" description="Acidic residues" evidence="1">
    <location>
        <begin position="104"/>
        <end position="113"/>
    </location>
</feature>
<evidence type="ECO:0000256" key="1">
    <source>
        <dbReference type="SAM" id="MobiDB-lite"/>
    </source>
</evidence>
<reference evidence="3" key="1">
    <citation type="submission" date="2022-07" db="EMBL/GenBank/DDBJ databases">
        <authorList>
            <person name="Trinca V."/>
            <person name="Uliana J.V.C."/>
            <person name="Torres T.T."/>
            <person name="Ward R.J."/>
            <person name="Monesi N."/>
        </authorList>
    </citation>
    <scope>NUCLEOTIDE SEQUENCE</scope>
    <source>
        <strain evidence="3">HSMRA1968</strain>
        <tissue evidence="3">Whole embryos</tissue>
    </source>
</reference>
<accession>A0A9Q0S1K8</accession>